<dbReference type="EMBL" id="SRHE01000333">
    <property type="protein sequence ID" value="TWW09253.1"/>
    <property type="molecule type" value="Genomic_DNA"/>
</dbReference>
<feature type="transmembrane region" description="Helical" evidence="7">
    <location>
        <begin position="47"/>
        <end position="65"/>
    </location>
</feature>
<evidence type="ECO:0000256" key="3">
    <source>
        <dbReference type="ARBA" id="ARBA00022475"/>
    </source>
</evidence>
<organism evidence="8 9">
    <name type="scientific">Planctomyces bekefii</name>
    <dbReference type="NCBI Taxonomy" id="1653850"/>
    <lineage>
        <taxon>Bacteria</taxon>
        <taxon>Pseudomonadati</taxon>
        <taxon>Planctomycetota</taxon>
        <taxon>Planctomycetia</taxon>
        <taxon>Planctomycetales</taxon>
        <taxon>Planctomycetaceae</taxon>
        <taxon>Planctomyces</taxon>
    </lineage>
</organism>
<dbReference type="GO" id="GO:0005886">
    <property type="term" value="C:plasma membrane"/>
    <property type="evidence" value="ECO:0007669"/>
    <property type="project" value="UniProtKB-SubCell"/>
</dbReference>
<keyword evidence="6 7" id="KW-0472">Membrane</keyword>
<dbReference type="PANTHER" id="PTHR33884:SF3">
    <property type="entry name" value="UPF0410 PROTEIN YMGE"/>
    <property type="match status" value="1"/>
</dbReference>
<sequence length="132" mass="14671">MTESELIEIMRSSVNELLRWVGFGTLTGLAAKAIMPGRDPGGAVSTLLIGIGGSVIGCGTALFFWRDAAIDPISFKGFFAAVFGAFTLLFFYRLLAGSFFREATEDDDRWMSRVRRRLRRRQVIDDVLRDAA</sequence>
<reference evidence="8 9" key="1">
    <citation type="submission" date="2019-08" db="EMBL/GenBank/DDBJ databases">
        <title>100 year-old enigma solved: identification of Planctomyces bekefii, the type genus and species of the phylum Planctomycetes.</title>
        <authorList>
            <person name="Svetlana D.N."/>
            <person name="Overmann J."/>
        </authorList>
    </citation>
    <scope>NUCLEOTIDE SEQUENCE [LARGE SCALE GENOMIC DNA]</scope>
    <source>
        <strain evidence="8">Phe10_nw2017</strain>
    </source>
</reference>
<keyword evidence="3" id="KW-1003">Cell membrane</keyword>
<comment type="caution">
    <text evidence="8">The sequence shown here is derived from an EMBL/GenBank/DDBJ whole genome shotgun (WGS) entry which is preliminary data.</text>
</comment>
<feature type="transmembrane region" description="Helical" evidence="7">
    <location>
        <begin position="77"/>
        <end position="95"/>
    </location>
</feature>
<gene>
    <name evidence="8" type="ORF">E3A20_16190</name>
</gene>
<dbReference type="AlphaFoldDB" id="A0A5C6M4Y5"/>
<evidence type="ECO:0000256" key="4">
    <source>
        <dbReference type="ARBA" id="ARBA00022692"/>
    </source>
</evidence>
<protein>
    <recommendedName>
        <fullName evidence="10">Transglycosylase</fullName>
    </recommendedName>
</protein>
<comment type="similarity">
    <text evidence="2">Belongs to the UPF0410 family.</text>
</comment>
<evidence type="ECO:0008006" key="10">
    <source>
        <dbReference type="Google" id="ProtNLM"/>
    </source>
</evidence>
<evidence type="ECO:0000256" key="7">
    <source>
        <dbReference type="SAM" id="Phobius"/>
    </source>
</evidence>
<evidence type="ECO:0000313" key="8">
    <source>
        <dbReference type="EMBL" id="TWW09253.1"/>
    </source>
</evidence>
<keyword evidence="9" id="KW-1185">Reference proteome</keyword>
<dbReference type="Proteomes" id="UP000321083">
    <property type="component" value="Unassembled WGS sequence"/>
</dbReference>
<reference evidence="8 9" key="2">
    <citation type="submission" date="2019-08" db="EMBL/GenBank/DDBJ databases">
        <authorList>
            <person name="Henke P."/>
        </authorList>
    </citation>
    <scope>NUCLEOTIDE SEQUENCE [LARGE SCALE GENOMIC DNA]</scope>
    <source>
        <strain evidence="8">Phe10_nw2017</strain>
    </source>
</reference>
<keyword evidence="5 7" id="KW-1133">Transmembrane helix</keyword>
<evidence type="ECO:0000256" key="2">
    <source>
        <dbReference type="ARBA" id="ARBA00011006"/>
    </source>
</evidence>
<name>A0A5C6M4Y5_9PLAN</name>
<proteinExistence type="inferred from homology"/>
<dbReference type="InterPro" id="IPR007341">
    <property type="entry name" value="Transgly_assoc"/>
</dbReference>
<evidence type="ECO:0000313" key="9">
    <source>
        <dbReference type="Proteomes" id="UP000321083"/>
    </source>
</evidence>
<keyword evidence="4 7" id="KW-0812">Transmembrane</keyword>
<dbReference type="PANTHER" id="PTHR33884">
    <property type="entry name" value="UPF0410 PROTEIN YMGE"/>
    <property type="match status" value="1"/>
</dbReference>
<comment type="subcellular location">
    <subcellularLocation>
        <location evidence="1">Cell membrane</location>
        <topology evidence="1">Multi-pass membrane protein</topology>
    </subcellularLocation>
</comment>
<evidence type="ECO:0000256" key="5">
    <source>
        <dbReference type="ARBA" id="ARBA00022989"/>
    </source>
</evidence>
<evidence type="ECO:0000256" key="6">
    <source>
        <dbReference type="ARBA" id="ARBA00023136"/>
    </source>
</evidence>
<accession>A0A5C6M4Y5</accession>
<evidence type="ECO:0000256" key="1">
    <source>
        <dbReference type="ARBA" id="ARBA00004651"/>
    </source>
</evidence>